<organism evidence="4 5">
    <name type="scientific">Limosilactobacillus pontis DSM 8475</name>
    <dbReference type="NCBI Taxonomy" id="1423794"/>
    <lineage>
        <taxon>Bacteria</taxon>
        <taxon>Bacillati</taxon>
        <taxon>Bacillota</taxon>
        <taxon>Bacilli</taxon>
        <taxon>Lactobacillales</taxon>
        <taxon>Lactobacillaceae</taxon>
        <taxon>Limosilactobacillus</taxon>
    </lineage>
</organism>
<evidence type="ECO:0000313" key="5">
    <source>
        <dbReference type="Proteomes" id="UP000051085"/>
    </source>
</evidence>
<dbReference type="EMBL" id="AZGO01000065">
    <property type="protein sequence ID" value="KRM35391.1"/>
    <property type="molecule type" value="Genomic_DNA"/>
</dbReference>
<protein>
    <submittedName>
        <fullName evidence="4">FeS assembly protein SufD</fullName>
    </submittedName>
</protein>
<accession>A0A922PTP1</accession>
<dbReference type="Proteomes" id="UP000051085">
    <property type="component" value="Unassembled WGS sequence"/>
</dbReference>
<evidence type="ECO:0000259" key="3">
    <source>
        <dbReference type="Pfam" id="PF19295"/>
    </source>
</evidence>
<dbReference type="InterPro" id="IPR000825">
    <property type="entry name" value="SUF_FeS_clus_asmbl_SufBD_core"/>
</dbReference>
<dbReference type="InterPro" id="IPR037284">
    <property type="entry name" value="SUF_FeS_clus_asmbl_SufBD_sf"/>
</dbReference>
<dbReference type="SUPFAM" id="SSF101960">
    <property type="entry name" value="Stabilizer of iron transporter SufD"/>
    <property type="match status" value="1"/>
</dbReference>
<sequence>MMTDEKQRRVQLAAASRQNSEPDTLRQRRLRGLELMGQLPRPRMQRFRFQDWPLIADRPLNWCQSSATNLASTRLDEAVVRVTQLGRTTVSLSLPQPLRDQGVILTDIFTAARDHADLFDKYFMSAIRADENKLTAYHQAYLNAGLFLYVPKNVVVEQPIMAELIQDNTQDEPLVSHILVVADQGSRVKFIQHLTSIGDHTNPANMMVELIARDGSEIDFSSLDELGPTTHTYFKRRADIGRDAHVEWAVGVMNAGDTVGDMDAELLGTGGYANSKVIAVTTGKQRVGINNRVTNRGKHTTGLINQRGVILEQSELIFNGIGQIIHGAHGAQADQQNRVLIMSPQARGDANPILLIDENDVQAGHAASVGPVDPQQIYYLMSRGIPRPQAQRMVIRGFLGAVLAAIPSQDVRDKMIDVLERKLTDGLQYQ</sequence>
<comment type="caution">
    <text evidence="4">The sequence shown here is derived from an EMBL/GenBank/DDBJ whole genome shotgun (WGS) entry which is preliminary data.</text>
</comment>
<dbReference type="GO" id="GO:0016226">
    <property type="term" value="P:iron-sulfur cluster assembly"/>
    <property type="evidence" value="ECO:0007669"/>
    <property type="project" value="InterPro"/>
</dbReference>
<dbReference type="InterPro" id="IPR011542">
    <property type="entry name" value="SUF_FeS_clus_asmbl_SufD"/>
</dbReference>
<dbReference type="InterPro" id="IPR055346">
    <property type="entry name" value="Fe-S_cluster_assembly_SufBD"/>
</dbReference>
<dbReference type="InterPro" id="IPR045595">
    <property type="entry name" value="SufBD_N"/>
</dbReference>
<reference evidence="4 5" key="1">
    <citation type="journal article" date="2015" name="Genome Announc.">
        <title>Expanding the biotechnology potential of lactobacilli through comparative genomics of 213 strains and associated genera.</title>
        <authorList>
            <person name="Sun Z."/>
            <person name="Harris H.M."/>
            <person name="McCann A."/>
            <person name="Guo C."/>
            <person name="Argimon S."/>
            <person name="Zhang W."/>
            <person name="Yang X."/>
            <person name="Jeffery I.B."/>
            <person name="Cooney J.C."/>
            <person name="Kagawa T.F."/>
            <person name="Liu W."/>
            <person name="Song Y."/>
            <person name="Salvetti E."/>
            <person name="Wrobel A."/>
            <person name="Rasinkangas P."/>
            <person name="Parkhill J."/>
            <person name="Rea M.C."/>
            <person name="O'Sullivan O."/>
            <person name="Ritari J."/>
            <person name="Douillard F.P."/>
            <person name="Paul Ross R."/>
            <person name="Yang R."/>
            <person name="Briner A.E."/>
            <person name="Felis G.E."/>
            <person name="de Vos W.M."/>
            <person name="Barrangou R."/>
            <person name="Klaenhammer T.R."/>
            <person name="Caufield P.W."/>
            <person name="Cui Y."/>
            <person name="Zhang H."/>
            <person name="O'Toole P.W."/>
        </authorList>
    </citation>
    <scope>NUCLEOTIDE SEQUENCE [LARGE SCALE GENOMIC DNA]</scope>
    <source>
        <strain evidence="4 5">DSM 8475</strain>
    </source>
</reference>
<dbReference type="PANTHER" id="PTHR30508">
    <property type="entry name" value="FES CLUSTER ASSEMBLY PROTEIN SUF"/>
    <property type="match status" value="1"/>
</dbReference>
<dbReference type="AlphaFoldDB" id="A0A922PTP1"/>
<evidence type="ECO:0000313" key="4">
    <source>
        <dbReference type="EMBL" id="KRM35391.1"/>
    </source>
</evidence>
<evidence type="ECO:0000256" key="1">
    <source>
        <dbReference type="ARBA" id="ARBA00043967"/>
    </source>
</evidence>
<gene>
    <name evidence="4" type="ORF">FD34_GL000903</name>
</gene>
<feature type="domain" description="SUF system FeS cluster assembly SufBD N-terminal" evidence="3">
    <location>
        <begin position="100"/>
        <end position="160"/>
    </location>
</feature>
<dbReference type="PANTHER" id="PTHR30508:SF1">
    <property type="entry name" value="UPF0051 PROTEIN ABCI8, CHLOROPLASTIC-RELATED"/>
    <property type="match status" value="1"/>
</dbReference>
<dbReference type="Pfam" id="PF19295">
    <property type="entry name" value="SufBD_N"/>
    <property type="match status" value="1"/>
</dbReference>
<dbReference type="NCBIfam" id="TIGR01981">
    <property type="entry name" value="sufD"/>
    <property type="match status" value="1"/>
</dbReference>
<comment type="similarity">
    <text evidence="1">Belongs to the iron-sulfur cluster assembly SufBD family.</text>
</comment>
<dbReference type="Pfam" id="PF01458">
    <property type="entry name" value="SUFBD_core"/>
    <property type="match status" value="1"/>
</dbReference>
<name>A0A922PTP1_9LACO</name>
<evidence type="ECO:0000259" key="2">
    <source>
        <dbReference type="Pfam" id="PF01458"/>
    </source>
</evidence>
<feature type="domain" description="SUF system FeS cluster assembly SufBD core" evidence="2">
    <location>
        <begin position="169"/>
        <end position="398"/>
    </location>
</feature>
<proteinExistence type="inferred from homology"/>